<evidence type="ECO:0000313" key="5">
    <source>
        <dbReference type="EMBL" id="QBE62439.1"/>
    </source>
</evidence>
<dbReference type="OrthoDB" id="9794987at2"/>
<name>A0A4P6KTK6_9BURK</name>
<sequence length="114" mass="12625">MITTTDQLRTLRCAHATDPLDAAEAARLLALLDGWAIDTGRLTRAYAFDDYYQTMAFVNAIAYIAHCEDHHPELVVGYKNCVVRFETHSVKGLSLNDFICAAKADVLVRVAGRP</sequence>
<gene>
    <name evidence="5" type="ORF">EWM63_05135</name>
</gene>
<organism evidence="5 6">
    <name type="scientific">Pseudoduganella lutea</name>
    <dbReference type="NCBI Taxonomy" id="321985"/>
    <lineage>
        <taxon>Bacteria</taxon>
        <taxon>Pseudomonadati</taxon>
        <taxon>Pseudomonadota</taxon>
        <taxon>Betaproteobacteria</taxon>
        <taxon>Burkholderiales</taxon>
        <taxon>Oxalobacteraceae</taxon>
        <taxon>Telluria group</taxon>
        <taxon>Pseudoduganella</taxon>
    </lineage>
</organism>
<dbReference type="CDD" id="cd00913">
    <property type="entry name" value="PCD_DCoH_subfamily_a"/>
    <property type="match status" value="1"/>
</dbReference>
<dbReference type="InterPro" id="IPR036428">
    <property type="entry name" value="PCD_sf"/>
</dbReference>
<dbReference type="Proteomes" id="UP000290637">
    <property type="component" value="Chromosome"/>
</dbReference>
<evidence type="ECO:0000313" key="6">
    <source>
        <dbReference type="Proteomes" id="UP000290637"/>
    </source>
</evidence>
<dbReference type="Pfam" id="PF01329">
    <property type="entry name" value="Pterin_4a"/>
    <property type="match status" value="1"/>
</dbReference>
<dbReference type="GO" id="GO:0008124">
    <property type="term" value="F:4-alpha-hydroxytetrahydrobiopterin dehydratase activity"/>
    <property type="evidence" value="ECO:0007669"/>
    <property type="project" value="UniProtKB-UniRule"/>
</dbReference>
<dbReference type="PANTHER" id="PTHR42805:SF1">
    <property type="entry name" value="PTERIN-4-ALPHA-CARBINOLAMINE DEHYDRATASE-RELATED"/>
    <property type="match status" value="1"/>
</dbReference>
<accession>A0A4P6KTK6</accession>
<evidence type="ECO:0000256" key="1">
    <source>
        <dbReference type="ARBA" id="ARBA00001554"/>
    </source>
</evidence>
<keyword evidence="6" id="KW-1185">Reference proteome</keyword>
<evidence type="ECO:0000256" key="3">
    <source>
        <dbReference type="ARBA" id="ARBA00023239"/>
    </source>
</evidence>
<keyword evidence="3 4" id="KW-0456">Lyase</keyword>
<dbReference type="SUPFAM" id="SSF55248">
    <property type="entry name" value="PCD-like"/>
    <property type="match status" value="1"/>
</dbReference>
<dbReference type="KEGG" id="plue:EWM63_05135"/>
<dbReference type="EC" id="4.2.1.96" evidence="4"/>
<comment type="catalytic activity">
    <reaction evidence="1 4">
        <text>(4aS,6R)-4a-hydroxy-L-erythro-5,6,7,8-tetrahydrobiopterin = (6R)-L-erythro-6,7-dihydrobiopterin + H2O</text>
        <dbReference type="Rhea" id="RHEA:11920"/>
        <dbReference type="ChEBI" id="CHEBI:15377"/>
        <dbReference type="ChEBI" id="CHEBI:15642"/>
        <dbReference type="ChEBI" id="CHEBI:43120"/>
        <dbReference type="EC" id="4.2.1.96"/>
    </reaction>
</comment>
<dbReference type="InterPro" id="IPR001533">
    <property type="entry name" value="Pterin_deHydtase"/>
</dbReference>
<dbReference type="InterPro" id="IPR050376">
    <property type="entry name" value="Pterin-4-alpha-carb_dehyd"/>
</dbReference>
<dbReference type="AlphaFoldDB" id="A0A4P6KTK6"/>
<protein>
    <recommendedName>
        <fullName evidence="4">Putative pterin-4-alpha-carbinolamine dehydratase</fullName>
        <shortName evidence="4">PHS</shortName>
        <ecNumber evidence="4">4.2.1.96</ecNumber>
    </recommendedName>
    <alternativeName>
        <fullName evidence="4">4-alpha-hydroxy-tetrahydropterin dehydratase</fullName>
    </alternativeName>
    <alternativeName>
        <fullName evidence="4">Pterin carbinolamine dehydratase</fullName>
        <shortName evidence="4">PCD</shortName>
    </alternativeName>
</protein>
<dbReference type="Gene3D" id="3.30.1360.20">
    <property type="entry name" value="Transcriptional coactivator/pterin dehydratase"/>
    <property type="match status" value="1"/>
</dbReference>
<dbReference type="GO" id="GO:0006729">
    <property type="term" value="P:tetrahydrobiopterin biosynthetic process"/>
    <property type="evidence" value="ECO:0007669"/>
    <property type="project" value="InterPro"/>
</dbReference>
<proteinExistence type="inferred from homology"/>
<evidence type="ECO:0000256" key="4">
    <source>
        <dbReference type="HAMAP-Rule" id="MF_00434"/>
    </source>
</evidence>
<comment type="similarity">
    <text evidence="2 4">Belongs to the pterin-4-alpha-carbinolamine dehydratase family.</text>
</comment>
<dbReference type="EMBL" id="CP035913">
    <property type="protein sequence ID" value="QBE62439.1"/>
    <property type="molecule type" value="Genomic_DNA"/>
</dbReference>
<reference evidence="5 6" key="1">
    <citation type="submission" date="2019-02" db="EMBL/GenBank/DDBJ databases">
        <title>Draft Genome Sequences of Six Type Strains of the Genus Massilia.</title>
        <authorList>
            <person name="Miess H."/>
            <person name="Frediansyhah A."/>
            <person name="Gross H."/>
        </authorList>
    </citation>
    <scope>NUCLEOTIDE SEQUENCE [LARGE SCALE GENOMIC DNA]</scope>
    <source>
        <strain evidence="5 6">DSM 17473</strain>
    </source>
</reference>
<evidence type="ECO:0000256" key="2">
    <source>
        <dbReference type="ARBA" id="ARBA00006472"/>
    </source>
</evidence>
<dbReference type="RefSeq" id="WP_130185574.1">
    <property type="nucleotide sequence ID" value="NZ_CP035913.1"/>
</dbReference>
<dbReference type="PANTHER" id="PTHR42805">
    <property type="entry name" value="PTERIN-4-ALPHA-CARBINOLAMINE DEHYDRATASE-RELATED"/>
    <property type="match status" value="1"/>
</dbReference>
<dbReference type="HAMAP" id="MF_00434">
    <property type="entry name" value="Pterin_4_alpha"/>
    <property type="match status" value="1"/>
</dbReference>